<evidence type="ECO:0000256" key="1">
    <source>
        <dbReference type="ARBA" id="ARBA00010036"/>
    </source>
</evidence>
<dbReference type="SUPFAM" id="SSF53474">
    <property type="entry name" value="alpha/beta-Hydrolases"/>
    <property type="match status" value="1"/>
</dbReference>
<dbReference type="PANTHER" id="PTHR11731">
    <property type="entry name" value="PROTEASE FAMILY S9B,C DIPEPTIDYL-PEPTIDASE IV-RELATED"/>
    <property type="match status" value="1"/>
</dbReference>
<evidence type="ECO:0000259" key="5">
    <source>
        <dbReference type="Pfam" id="PF00326"/>
    </source>
</evidence>
<dbReference type="FunFam" id="3.40.50.1820:FF:000003">
    <property type="entry name" value="Dipeptidyl peptidase 4"/>
    <property type="match status" value="1"/>
</dbReference>
<reference evidence="7" key="1">
    <citation type="submission" date="2021-12" db="EMBL/GenBank/DDBJ databases">
        <authorList>
            <person name="King R."/>
        </authorList>
    </citation>
    <scope>NUCLEOTIDE SEQUENCE</scope>
</reference>
<dbReference type="InterPro" id="IPR001375">
    <property type="entry name" value="Peptidase_S9_cat"/>
</dbReference>
<dbReference type="SMR" id="A0A9P0FKU6"/>
<dbReference type="InterPro" id="IPR002469">
    <property type="entry name" value="Peptidase_S9B_N"/>
</dbReference>
<evidence type="ECO:0000256" key="3">
    <source>
        <dbReference type="ARBA" id="ARBA00072929"/>
    </source>
</evidence>
<dbReference type="Gene3D" id="2.140.10.30">
    <property type="entry name" value="Dipeptidylpeptidase IV, N-terminal domain"/>
    <property type="match status" value="1"/>
</dbReference>
<dbReference type="Pfam" id="PF00930">
    <property type="entry name" value="DPPIV_N"/>
    <property type="match status" value="1"/>
</dbReference>
<evidence type="ECO:0000313" key="8">
    <source>
        <dbReference type="Proteomes" id="UP001154078"/>
    </source>
</evidence>
<dbReference type="InterPro" id="IPR029058">
    <property type="entry name" value="AB_hydrolase_fold"/>
</dbReference>
<keyword evidence="4" id="KW-0812">Transmembrane</keyword>
<dbReference type="InterPro" id="IPR050278">
    <property type="entry name" value="Serine_Prot_S9B/DPPIV"/>
</dbReference>
<dbReference type="OrthoDB" id="16520at2759"/>
<name>A0A9P0FKU6_BRAAE</name>
<feature type="transmembrane region" description="Helical" evidence="4">
    <location>
        <begin position="34"/>
        <end position="56"/>
    </location>
</feature>
<dbReference type="GO" id="GO:0008239">
    <property type="term" value="F:dipeptidyl-peptidase activity"/>
    <property type="evidence" value="ECO:0007669"/>
    <property type="project" value="TreeGrafter"/>
</dbReference>
<dbReference type="AlphaFoldDB" id="A0A9P0FKU6"/>
<keyword evidence="4" id="KW-1133">Transmembrane helix</keyword>
<evidence type="ECO:0000256" key="2">
    <source>
        <dbReference type="ARBA" id="ARBA00023180"/>
    </source>
</evidence>
<dbReference type="GO" id="GO:0005886">
    <property type="term" value="C:plasma membrane"/>
    <property type="evidence" value="ECO:0007669"/>
    <property type="project" value="TreeGrafter"/>
</dbReference>
<dbReference type="SUPFAM" id="SSF82171">
    <property type="entry name" value="DPP6 N-terminal domain-like"/>
    <property type="match status" value="1"/>
</dbReference>
<feature type="domain" description="Dipeptidylpeptidase IV N-terminal" evidence="6">
    <location>
        <begin position="139"/>
        <end position="509"/>
    </location>
</feature>
<dbReference type="EMBL" id="OV121136">
    <property type="protein sequence ID" value="CAH0557866.1"/>
    <property type="molecule type" value="Genomic_DNA"/>
</dbReference>
<dbReference type="PANTHER" id="PTHR11731:SF192">
    <property type="entry name" value="IP17501P"/>
    <property type="match status" value="1"/>
</dbReference>
<dbReference type="Proteomes" id="UP001154078">
    <property type="component" value="Chromosome 5"/>
</dbReference>
<proteinExistence type="inferred from homology"/>
<evidence type="ECO:0000259" key="6">
    <source>
        <dbReference type="Pfam" id="PF00930"/>
    </source>
</evidence>
<keyword evidence="4" id="KW-0472">Membrane</keyword>
<organism evidence="7 8">
    <name type="scientific">Brassicogethes aeneus</name>
    <name type="common">Rape pollen beetle</name>
    <name type="synonym">Meligethes aeneus</name>
    <dbReference type="NCBI Taxonomy" id="1431903"/>
    <lineage>
        <taxon>Eukaryota</taxon>
        <taxon>Metazoa</taxon>
        <taxon>Ecdysozoa</taxon>
        <taxon>Arthropoda</taxon>
        <taxon>Hexapoda</taxon>
        <taxon>Insecta</taxon>
        <taxon>Pterygota</taxon>
        <taxon>Neoptera</taxon>
        <taxon>Endopterygota</taxon>
        <taxon>Coleoptera</taxon>
        <taxon>Polyphaga</taxon>
        <taxon>Cucujiformia</taxon>
        <taxon>Nitidulidae</taxon>
        <taxon>Meligethinae</taxon>
        <taxon>Brassicogethes</taxon>
    </lineage>
</organism>
<sequence>MTGQTTANGNSSLEIAQSNQDLIMQTKGKRKKRTWIIAGVACVVVLALIVAAIVLLSNEKKQKSKYPKLPEAEALSLDDVIYGKLNPKSFNATWVTGNELLYVDENRNLVKFNVETKNKSIVLPSSDELLQSAFEFKVSADKKFLLVTTDYQKIYRHSFRARHTVVELGGSGGRWELRAGSSLDLQLVVWAPVGNALAFVFDNSIYYRKSANEGEPVLIATGSPVVYNGIPDWVYEEEVFSSNTALWFSPDGKKLAYGRFNDTKTPLMVLPIYGDPGNPIFQYPRANVIRYPKAGTPNPDVSLHLVELENPSEGKVLSPPDDLVSREPILSTVVWNNKETVSAIWMNRVQNQASIMSYSAKEPFTPSVTKKLKQNGGWLELFTAPVFSEDGSKLAIILSQDQGRKLGSYRHLTLIATDESQDEPLTKGAYVVTELLGWDHKNDLIYYLANTAEDSSVQHLYSISPKTRTPKCLSCDTKANSNKTCTYNTAEFSPDFTNYALTCAGPDVPEINIYSSKNVKLLAWEQNKNLLNIVRQKRIPVTKKMEFNISDGFTARVSLKLPPNMDMSGNTKYPMLVNVYGGPDSFQVIDRFGLDWGSYLVTNKGIIYALIDGRGSGLRGDNLLFAGYRHLGTVEIADQINVTRSIQDTLPYVDASRTAIWGWSYGGYASGMALAEDKNNVFKCGISVAPVTDWALYDSIYTERFMGLPKESDNARGYIESQLLLKYEGLRNKQYFLIHGTYDDNVHYQQSMLWAKVLEQKDILFRQLSYPDEDHGLASVRPHLYHSLEHFLDECFLEKEEE</sequence>
<accession>A0A9P0FKU6</accession>
<dbReference type="Pfam" id="PF00326">
    <property type="entry name" value="Peptidase_S9"/>
    <property type="match status" value="1"/>
</dbReference>
<feature type="domain" description="Peptidase S9 prolyl oligopeptidase catalytic" evidence="5">
    <location>
        <begin position="594"/>
        <end position="796"/>
    </location>
</feature>
<evidence type="ECO:0000313" key="7">
    <source>
        <dbReference type="EMBL" id="CAH0557866.1"/>
    </source>
</evidence>
<keyword evidence="2" id="KW-0325">Glycoprotein</keyword>
<protein>
    <recommendedName>
        <fullName evidence="3">Venom dipeptidyl peptidase 4</fullName>
    </recommendedName>
</protein>
<comment type="similarity">
    <text evidence="1">Belongs to the peptidase S9B family. DPPIV subfamily.</text>
</comment>
<gene>
    <name evidence="7" type="ORF">MELIAE_LOCUS8474</name>
</gene>
<keyword evidence="8" id="KW-1185">Reference proteome</keyword>
<dbReference type="GO" id="GO:0006508">
    <property type="term" value="P:proteolysis"/>
    <property type="evidence" value="ECO:0007669"/>
    <property type="project" value="InterPro"/>
</dbReference>
<evidence type="ECO:0000256" key="4">
    <source>
        <dbReference type="SAM" id="Phobius"/>
    </source>
</evidence>
<dbReference type="Gene3D" id="3.40.50.1820">
    <property type="entry name" value="alpha/beta hydrolase"/>
    <property type="match status" value="1"/>
</dbReference>
<dbReference type="GO" id="GO:0008236">
    <property type="term" value="F:serine-type peptidase activity"/>
    <property type="evidence" value="ECO:0007669"/>
    <property type="project" value="InterPro"/>
</dbReference>